<sequence>MHPYSSGGSITQGTPFRARSFLF</sequence>
<evidence type="ECO:0000313" key="2">
    <source>
        <dbReference type="EMBL" id="KHG20450.1"/>
    </source>
</evidence>
<evidence type="ECO:0000256" key="1">
    <source>
        <dbReference type="SAM" id="MobiDB-lite"/>
    </source>
</evidence>
<proteinExistence type="predicted"/>
<dbReference type="Proteomes" id="UP000032142">
    <property type="component" value="Unassembled WGS sequence"/>
</dbReference>
<protein>
    <submittedName>
        <fullName evidence="2">Uncharacterized protein</fullName>
    </submittedName>
</protein>
<evidence type="ECO:0000313" key="3">
    <source>
        <dbReference type="Proteomes" id="UP000032142"/>
    </source>
</evidence>
<name>A0A0B0P5X6_GOSAR</name>
<accession>A0A0B0P5X6</accession>
<gene>
    <name evidence="2" type="ORF">F383_24890</name>
</gene>
<organism evidence="2 3">
    <name type="scientific">Gossypium arboreum</name>
    <name type="common">Tree cotton</name>
    <name type="synonym">Gossypium nanking</name>
    <dbReference type="NCBI Taxonomy" id="29729"/>
    <lineage>
        <taxon>Eukaryota</taxon>
        <taxon>Viridiplantae</taxon>
        <taxon>Streptophyta</taxon>
        <taxon>Embryophyta</taxon>
        <taxon>Tracheophyta</taxon>
        <taxon>Spermatophyta</taxon>
        <taxon>Magnoliopsida</taxon>
        <taxon>eudicotyledons</taxon>
        <taxon>Gunneridae</taxon>
        <taxon>Pentapetalae</taxon>
        <taxon>rosids</taxon>
        <taxon>malvids</taxon>
        <taxon>Malvales</taxon>
        <taxon>Malvaceae</taxon>
        <taxon>Malvoideae</taxon>
        <taxon>Gossypium</taxon>
    </lineage>
</organism>
<feature type="region of interest" description="Disordered" evidence="1">
    <location>
        <begin position="1"/>
        <end position="23"/>
    </location>
</feature>
<feature type="compositionally biased region" description="Polar residues" evidence="1">
    <location>
        <begin position="1"/>
        <end position="14"/>
    </location>
</feature>
<dbReference type="EMBL" id="KN415746">
    <property type="protein sequence ID" value="KHG20450.1"/>
    <property type="molecule type" value="Genomic_DNA"/>
</dbReference>
<keyword evidence="3" id="KW-1185">Reference proteome</keyword>
<reference evidence="3" key="1">
    <citation type="submission" date="2014-09" db="EMBL/GenBank/DDBJ databases">
        <authorList>
            <person name="Mudge J."/>
            <person name="Ramaraj T."/>
            <person name="Lindquist I.E."/>
            <person name="Bharti A.K."/>
            <person name="Sundararajan A."/>
            <person name="Cameron C.T."/>
            <person name="Woodward J.E."/>
            <person name="May G.D."/>
            <person name="Brubaker C."/>
            <person name="Broadhvest J."/>
            <person name="Wilkins T.A."/>
        </authorList>
    </citation>
    <scope>NUCLEOTIDE SEQUENCE</scope>
    <source>
        <strain evidence="3">cv. AKA8401</strain>
    </source>
</reference>
<dbReference type="AlphaFoldDB" id="A0A0B0P5X6"/>